<dbReference type="EMBL" id="JAHCVI010000002">
    <property type="protein sequence ID" value="KAG7289325.1"/>
    <property type="molecule type" value="Genomic_DNA"/>
</dbReference>
<gene>
    <name evidence="1" type="ORF">NEMBOFW57_005692</name>
</gene>
<evidence type="ECO:0000313" key="2">
    <source>
        <dbReference type="Proteomes" id="UP001197093"/>
    </source>
</evidence>
<evidence type="ECO:0000313" key="1">
    <source>
        <dbReference type="EMBL" id="KAG7289325.1"/>
    </source>
</evidence>
<protein>
    <recommendedName>
        <fullName evidence="3">Heterokaryon incompatibility domain-containing protein</fullName>
    </recommendedName>
</protein>
<organism evidence="1 2">
    <name type="scientific">Staphylotrichum longicolle</name>
    <dbReference type="NCBI Taxonomy" id="669026"/>
    <lineage>
        <taxon>Eukaryota</taxon>
        <taxon>Fungi</taxon>
        <taxon>Dikarya</taxon>
        <taxon>Ascomycota</taxon>
        <taxon>Pezizomycotina</taxon>
        <taxon>Sordariomycetes</taxon>
        <taxon>Sordariomycetidae</taxon>
        <taxon>Sordariales</taxon>
        <taxon>Chaetomiaceae</taxon>
        <taxon>Staphylotrichum</taxon>
    </lineage>
</organism>
<accession>A0AAD4EY72</accession>
<proteinExistence type="predicted"/>
<dbReference type="Proteomes" id="UP001197093">
    <property type="component" value="Unassembled WGS sequence"/>
</dbReference>
<reference evidence="1" key="1">
    <citation type="submission" date="2023-02" db="EMBL/GenBank/DDBJ databases">
        <authorList>
            <person name="Palmer J.M."/>
        </authorList>
    </citation>
    <scope>NUCLEOTIDE SEQUENCE</scope>
    <source>
        <strain evidence="1">FW57</strain>
    </source>
</reference>
<sequence length="352" mass="39124">MGFIYSQADEVIVVLTAQARPVLEQITNKLELLRPHLNILEQEDWVTRAWTYQETVNAKRLRITCHDAPVGTIIDVFEFISSLGQALNNMNSKDRTSYPRLNSFEDVMLDCATAGYLERSALQVMSIMDERTQTFPDDHFYAMIGAISTEPARPVNLLSPCEAFMSLCERKGDYSFIFSSNPRDPRPGRRWRPQGGPDLPAILRFPSTGSGLRGRVEQDYLVLENVVVMKPSSSSPDARASIAQWLATFEWEGCDPNLSLEELASRTLQDFGFSGSPVCLETDFGLFFPQVQLPLLAQADILVAVGIQWRLGSPALARYQESLNNETVFYVPGVFLGKSAEAAGASATVILV</sequence>
<evidence type="ECO:0008006" key="3">
    <source>
        <dbReference type="Google" id="ProtNLM"/>
    </source>
</evidence>
<keyword evidence="2" id="KW-1185">Reference proteome</keyword>
<name>A0AAD4EY72_9PEZI</name>
<comment type="caution">
    <text evidence="1">The sequence shown here is derived from an EMBL/GenBank/DDBJ whole genome shotgun (WGS) entry which is preliminary data.</text>
</comment>
<dbReference type="AlphaFoldDB" id="A0AAD4EY72"/>